<protein>
    <recommendedName>
        <fullName evidence="4">Kinase</fullName>
        <ecNumber evidence="4">2.7.-.-</ecNumber>
    </recommendedName>
</protein>
<dbReference type="PANTHER" id="PTHR12400">
    <property type="entry name" value="INOSITOL POLYPHOSPHATE KINASE"/>
    <property type="match status" value="1"/>
</dbReference>
<dbReference type="GO" id="GO:0005634">
    <property type="term" value="C:nucleus"/>
    <property type="evidence" value="ECO:0007669"/>
    <property type="project" value="TreeGrafter"/>
</dbReference>
<dbReference type="EMBL" id="CACRXK020007397">
    <property type="protein sequence ID" value="CAB4012144.1"/>
    <property type="molecule type" value="Genomic_DNA"/>
</dbReference>
<evidence type="ECO:0000313" key="7">
    <source>
        <dbReference type="Proteomes" id="UP001152795"/>
    </source>
</evidence>
<organism evidence="6 7">
    <name type="scientific">Paramuricea clavata</name>
    <name type="common">Red gorgonian</name>
    <name type="synonym">Violescent sea-whip</name>
    <dbReference type="NCBI Taxonomy" id="317549"/>
    <lineage>
        <taxon>Eukaryota</taxon>
        <taxon>Metazoa</taxon>
        <taxon>Cnidaria</taxon>
        <taxon>Anthozoa</taxon>
        <taxon>Octocorallia</taxon>
        <taxon>Malacalcyonacea</taxon>
        <taxon>Plexauridae</taxon>
        <taxon>Paramuricea</taxon>
    </lineage>
</organism>
<comment type="similarity">
    <text evidence="1 4">Belongs to the inositol phosphokinase (IPK) family.</text>
</comment>
<feature type="compositionally biased region" description="Basic and acidic residues" evidence="5">
    <location>
        <begin position="294"/>
        <end position="306"/>
    </location>
</feature>
<reference evidence="6" key="1">
    <citation type="submission" date="2020-04" db="EMBL/GenBank/DDBJ databases">
        <authorList>
            <person name="Alioto T."/>
            <person name="Alioto T."/>
            <person name="Gomez Garrido J."/>
        </authorList>
    </citation>
    <scope>NUCLEOTIDE SEQUENCE</scope>
    <source>
        <strain evidence="6">A484AB</strain>
    </source>
</reference>
<proteinExistence type="inferred from homology"/>
<sequence length="367" mass="42275">MEKNQGYSTTVSLKPFVHQVGGHSSIQQFDEYTVCKPLFSKELRFYQEVCPLFKPFIPEFKGVVSVKNVEGDSRCQTVSLDEKIELHIYRYGKHCSSCTCQQKGERDTNEICEEGLSKIPTDRGPDGCVLNSNHDHNFDDSSLVCLLLENVVGHYRYPCILDLKMGTEKHKDYVVSKEEADRRQARWDQTTSKSLGVRVCGMKVYRVTQASFLVKGHDRELTIEGFKDAIKTFLFNGIESRYDVIEPFLTQLGKLLNIMEHQSSYRFYNTSLLLIYEGDVSWREHSNSYSSDIGDDHQRQTTDQRKSSHTTNVGVRMIDFAHVQHNNQNMNSELRQILDEGYLFGLRSVIRILEETLKELQTNNPSL</sequence>
<dbReference type="AlphaFoldDB" id="A0A7D9ELR5"/>
<dbReference type="GO" id="GO:0000828">
    <property type="term" value="F:inositol hexakisphosphate kinase activity"/>
    <property type="evidence" value="ECO:0007669"/>
    <property type="project" value="TreeGrafter"/>
</dbReference>
<gene>
    <name evidence="6" type="ORF">PACLA_8A052393</name>
</gene>
<dbReference type="GO" id="GO:0032958">
    <property type="term" value="P:inositol phosphate biosynthetic process"/>
    <property type="evidence" value="ECO:0007669"/>
    <property type="project" value="InterPro"/>
</dbReference>
<dbReference type="InterPro" id="IPR038286">
    <property type="entry name" value="IPK_sf"/>
</dbReference>
<evidence type="ECO:0000256" key="3">
    <source>
        <dbReference type="ARBA" id="ARBA00022777"/>
    </source>
</evidence>
<evidence type="ECO:0000256" key="1">
    <source>
        <dbReference type="ARBA" id="ARBA00007374"/>
    </source>
</evidence>
<feature type="region of interest" description="Disordered" evidence="5">
    <location>
        <begin position="287"/>
        <end position="310"/>
    </location>
</feature>
<name>A0A7D9ELR5_PARCT</name>
<accession>A0A7D9ELR5</accession>
<evidence type="ECO:0000256" key="2">
    <source>
        <dbReference type="ARBA" id="ARBA00022679"/>
    </source>
</evidence>
<evidence type="ECO:0000313" key="6">
    <source>
        <dbReference type="EMBL" id="CAB4012144.1"/>
    </source>
</evidence>
<evidence type="ECO:0000256" key="4">
    <source>
        <dbReference type="RuleBase" id="RU363090"/>
    </source>
</evidence>
<dbReference type="GO" id="GO:0046854">
    <property type="term" value="P:phosphatidylinositol phosphate biosynthetic process"/>
    <property type="evidence" value="ECO:0007669"/>
    <property type="project" value="TreeGrafter"/>
</dbReference>
<comment type="caution">
    <text evidence="6">The sequence shown here is derived from an EMBL/GenBank/DDBJ whole genome shotgun (WGS) entry which is preliminary data.</text>
</comment>
<dbReference type="OrthoDB" id="2573163at2759"/>
<dbReference type="PANTHER" id="PTHR12400:SF21">
    <property type="entry name" value="KINASE"/>
    <property type="match status" value="1"/>
</dbReference>
<dbReference type="Pfam" id="PF03770">
    <property type="entry name" value="IPK"/>
    <property type="match status" value="1"/>
</dbReference>
<keyword evidence="3 4" id="KW-0418">Kinase</keyword>
<evidence type="ECO:0000256" key="5">
    <source>
        <dbReference type="SAM" id="MobiDB-lite"/>
    </source>
</evidence>
<dbReference type="InterPro" id="IPR005522">
    <property type="entry name" value="IPK"/>
</dbReference>
<dbReference type="Gene3D" id="3.30.470.160">
    <property type="entry name" value="Inositol polyphosphate kinase"/>
    <property type="match status" value="1"/>
</dbReference>
<keyword evidence="7" id="KW-1185">Reference proteome</keyword>
<dbReference type="EC" id="2.7.-.-" evidence="4"/>
<dbReference type="SUPFAM" id="SSF56104">
    <property type="entry name" value="SAICAR synthase-like"/>
    <property type="match status" value="1"/>
</dbReference>
<keyword evidence="2 4" id="KW-0808">Transferase</keyword>
<dbReference type="Proteomes" id="UP001152795">
    <property type="component" value="Unassembled WGS sequence"/>
</dbReference>
<dbReference type="GO" id="GO:0005737">
    <property type="term" value="C:cytoplasm"/>
    <property type="evidence" value="ECO:0007669"/>
    <property type="project" value="TreeGrafter"/>
</dbReference>